<accession>A0A0F9V4C4</accession>
<evidence type="ECO:0000313" key="1">
    <source>
        <dbReference type="EMBL" id="KKN68356.1"/>
    </source>
</evidence>
<dbReference type="EMBL" id="LAZR01000451">
    <property type="protein sequence ID" value="KKN68356.1"/>
    <property type="molecule type" value="Genomic_DNA"/>
</dbReference>
<name>A0A0F9V4C4_9ZZZZ</name>
<proteinExistence type="predicted"/>
<reference evidence="1" key="1">
    <citation type="journal article" date="2015" name="Nature">
        <title>Complex archaea that bridge the gap between prokaryotes and eukaryotes.</title>
        <authorList>
            <person name="Spang A."/>
            <person name="Saw J.H."/>
            <person name="Jorgensen S.L."/>
            <person name="Zaremba-Niedzwiedzka K."/>
            <person name="Martijn J."/>
            <person name="Lind A.E."/>
            <person name="van Eijk R."/>
            <person name="Schleper C."/>
            <person name="Guy L."/>
            <person name="Ettema T.J."/>
        </authorList>
    </citation>
    <scope>NUCLEOTIDE SEQUENCE</scope>
</reference>
<dbReference type="AlphaFoldDB" id="A0A0F9V4C4"/>
<organism evidence="1">
    <name type="scientific">marine sediment metagenome</name>
    <dbReference type="NCBI Taxonomy" id="412755"/>
    <lineage>
        <taxon>unclassified sequences</taxon>
        <taxon>metagenomes</taxon>
        <taxon>ecological metagenomes</taxon>
    </lineage>
</organism>
<comment type="caution">
    <text evidence="1">The sequence shown here is derived from an EMBL/GenBank/DDBJ whole genome shotgun (WGS) entry which is preliminary data.</text>
</comment>
<gene>
    <name evidence="1" type="ORF">LCGC14_0452320</name>
</gene>
<sequence>MIEILDWLKLLIYPAFIAYCCYSCVKDYWEGRESKARAQIAEGALKHVLHAKTKIIFNIKVGVSDE</sequence>
<protein>
    <submittedName>
        <fullName evidence="1">Uncharacterized protein</fullName>
    </submittedName>
</protein>